<dbReference type="Gene3D" id="3.40.50.150">
    <property type="entry name" value="Vaccinia Virus protein VP39"/>
    <property type="match status" value="1"/>
</dbReference>
<dbReference type="EMBL" id="AP025564">
    <property type="protein sequence ID" value="BDE96633.1"/>
    <property type="molecule type" value="Genomic_DNA"/>
</dbReference>
<dbReference type="InterPro" id="IPR041698">
    <property type="entry name" value="Methyltransf_25"/>
</dbReference>
<dbReference type="PANTHER" id="PTHR44068">
    <property type="entry name" value="ZGC:194242"/>
    <property type="match status" value="1"/>
</dbReference>
<dbReference type="PANTHER" id="PTHR44068:SF11">
    <property type="entry name" value="GERANYL DIPHOSPHATE 2-C-METHYLTRANSFERASE"/>
    <property type="match status" value="1"/>
</dbReference>
<organism evidence="2 3">
    <name type="scientific">Raoultibacter timonensis</name>
    <dbReference type="NCBI Taxonomy" id="1907662"/>
    <lineage>
        <taxon>Bacteria</taxon>
        <taxon>Bacillati</taxon>
        <taxon>Actinomycetota</taxon>
        <taxon>Coriobacteriia</taxon>
        <taxon>Eggerthellales</taxon>
        <taxon>Eggerthellaceae</taxon>
        <taxon>Raoultibacter</taxon>
    </lineage>
</organism>
<reference evidence="2 3" key="1">
    <citation type="submission" date="2022-01" db="EMBL/GenBank/DDBJ databases">
        <title>Novel bile acid biosynthetic pathways are enriched in the microbiome of centenarians.</title>
        <authorList>
            <person name="Sato Y."/>
            <person name="Atarashi K."/>
            <person name="Plichta R.D."/>
            <person name="Arai Y."/>
            <person name="Sasajima S."/>
            <person name="Kearney M.S."/>
            <person name="Suda W."/>
            <person name="Takeshita K."/>
            <person name="Sasaki T."/>
            <person name="Okamoto S."/>
            <person name="Skelly N.A."/>
            <person name="Okamura Y."/>
            <person name="Vlamakis H."/>
            <person name="Li Y."/>
            <person name="Tanoue T."/>
            <person name="Takei H."/>
            <person name="Nittono H."/>
            <person name="Narushima S."/>
            <person name="Irie J."/>
            <person name="Itoh H."/>
            <person name="Moriya K."/>
            <person name="Sugiura Y."/>
            <person name="Suematsu M."/>
            <person name="Moritoki N."/>
            <person name="Shibata S."/>
            <person name="Littman R.D."/>
            <person name="Fischbach A.M."/>
            <person name="Uwamino Y."/>
            <person name="Inoue T."/>
            <person name="Honda A."/>
            <person name="Hattori M."/>
            <person name="Murai T."/>
            <person name="Xavier J.R."/>
            <person name="Hirose N."/>
            <person name="Honda K."/>
        </authorList>
    </citation>
    <scope>NUCLEOTIDE SEQUENCE [LARGE SCALE GENOMIC DNA]</scope>
    <source>
        <strain evidence="2 3">CE91-St30</strain>
    </source>
</reference>
<accession>A0ABN6MFA4</accession>
<evidence type="ECO:0000313" key="2">
    <source>
        <dbReference type="EMBL" id="BDE96633.1"/>
    </source>
</evidence>
<sequence>MLFPGVVKHTKDASDRFPVLLIGKSNGRGLLMEDNLHEVAKVMGVNERDVSALSKIPFEGNMMNPWGDEFPGVFRTLGLTPHKTVLDIPCGQGGVSVHLAREYGVTVDGYDLVRGFVEKANEHAASCRVRELCEYHVGDIRAALGKGKEYDLLLWSAPPHIWENYKRTIENLRRCVKHGGYLVIADAYLYSDEHKATYPDYETLSETVEAFTEFGDRVVQRHDYRDALWAKNYRTDKEAVEAAIENAESLEERESLMRYLEELTESESADIECLGLYLAVLQIQKM</sequence>
<dbReference type="SUPFAM" id="SSF53335">
    <property type="entry name" value="S-adenosyl-L-methionine-dependent methyltransferases"/>
    <property type="match status" value="1"/>
</dbReference>
<name>A0ABN6MFA4_9ACTN</name>
<keyword evidence="3" id="KW-1185">Reference proteome</keyword>
<dbReference type="InterPro" id="IPR029063">
    <property type="entry name" value="SAM-dependent_MTases_sf"/>
</dbReference>
<feature type="domain" description="Methyltransferase" evidence="1">
    <location>
        <begin position="85"/>
        <end position="180"/>
    </location>
</feature>
<evidence type="ECO:0000259" key="1">
    <source>
        <dbReference type="Pfam" id="PF13649"/>
    </source>
</evidence>
<evidence type="ECO:0000313" key="3">
    <source>
        <dbReference type="Proteomes" id="UP001320544"/>
    </source>
</evidence>
<gene>
    <name evidence="2" type="ORF">CE91St30_19660</name>
</gene>
<dbReference type="Proteomes" id="UP001320544">
    <property type="component" value="Chromosome"/>
</dbReference>
<dbReference type="Pfam" id="PF13649">
    <property type="entry name" value="Methyltransf_25"/>
    <property type="match status" value="1"/>
</dbReference>
<proteinExistence type="predicted"/>
<dbReference type="CDD" id="cd02440">
    <property type="entry name" value="AdoMet_MTases"/>
    <property type="match status" value="1"/>
</dbReference>
<protein>
    <recommendedName>
        <fullName evidence="1">Methyltransferase domain-containing protein</fullName>
    </recommendedName>
</protein>
<dbReference type="InterPro" id="IPR050447">
    <property type="entry name" value="Erg6_SMT_methyltransf"/>
</dbReference>